<dbReference type="KEGG" id="daur:Daura_28880"/>
<protein>
    <submittedName>
        <fullName evidence="2">Uncharacterized protein</fullName>
    </submittedName>
</protein>
<feature type="transmembrane region" description="Helical" evidence="1">
    <location>
        <begin position="122"/>
        <end position="147"/>
    </location>
</feature>
<name>A0A9Q9ICB4_9ACTN</name>
<evidence type="ECO:0000313" key="2">
    <source>
        <dbReference type="EMBL" id="UWZ50824.1"/>
    </source>
</evidence>
<feature type="transmembrane region" description="Helical" evidence="1">
    <location>
        <begin position="154"/>
        <end position="174"/>
    </location>
</feature>
<dbReference type="RefSeq" id="WP_033358172.1">
    <property type="nucleotide sequence ID" value="NZ_CP073767.1"/>
</dbReference>
<sequence length="208" mass="21820">MRQRTMGVLLLMSGVSFIAGVVNPPLLPTWGAPVREAIGVASAHRVAWLTSTWLITLAIVAAVAAVELLARVVECDAARLGRSLYLVGAALALASTSFDLAVTSTLLDARELPDWYLGTQQWAAGLSTAYFALLAPAALAAFGVAVLRTRMLPAWNAWVLLVAAALLLGQYAAFRDALPAPQFLAFIAVGGAAAIRGPRSASRRPSVQ</sequence>
<organism evidence="2 3">
    <name type="scientific">Dactylosporangium aurantiacum</name>
    <dbReference type="NCBI Taxonomy" id="35754"/>
    <lineage>
        <taxon>Bacteria</taxon>
        <taxon>Bacillati</taxon>
        <taxon>Actinomycetota</taxon>
        <taxon>Actinomycetes</taxon>
        <taxon>Micromonosporales</taxon>
        <taxon>Micromonosporaceae</taxon>
        <taxon>Dactylosporangium</taxon>
    </lineage>
</organism>
<accession>A0A9Q9ICB4</accession>
<feature type="transmembrane region" description="Helical" evidence="1">
    <location>
        <begin position="7"/>
        <end position="26"/>
    </location>
</feature>
<dbReference type="EMBL" id="CP073767">
    <property type="protein sequence ID" value="UWZ50824.1"/>
    <property type="molecule type" value="Genomic_DNA"/>
</dbReference>
<gene>
    <name evidence="2" type="ORF">Daura_28880</name>
</gene>
<feature type="transmembrane region" description="Helical" evidence="1">
    <location>
        <begin position="46"/>
        <end position="70"/>
    </location>
</feature>
<dbReference type="OrthoDB" id="9987690at2"/>
<evidence type="ECO:0000313" key="3">
    <source>
        <dbReference type="Proteomes" id="UP001058003"/>
    </source>
</evidence>
<dbReference type="Proteomes" id="UP001058003">
    <property type="component" value="Chromosome"/>
</dbReference>
<feature type="transmembrane region" description="Helical" evidence="1">
    <location>
        <begin position="180"/>
        <end position="198"/>
    </location>
</feature>
<feature type="transmembrane region" description="Helical" evidence="1">
    <location>
        <begin position="82"/>
        <end position="102"/>
    </location>
</feature>
<keyword evidence="3" id="KW-1185">Reference proteome</keyword>
<keyword evidence="1" id="KW-1133">Transmembrane helix</keyword>
<evidence type="ECO:0000256" key="1">
    <source>
        <dbReference type="SAM" id="Phobius"/>
    </source>
</evidence>
<proteinExistence type="predicted"/>
<keyword evidence="1" id="KW-0812">Transmembrane</keyword>
<reference evidence="2" key="1">
    <citation type="submission" date="2021-04" db="EMBL/GenBank/DDBJ databases">
        <title>Dactylosporangium aurantiacum NRRL B-8018 full assembly.</title>
        <authorList>
            <person name="Hartkoorn R.C."/>
            <person name="Beaudoing E."/>
            <person name="Hot D."/>
        </authorList>
    </citation>
    <scope>NUCLEOTIDE SEQUENCE</scope>
    <source>
        <strain evidence="2">NRRL B-8018</strain>
    </source>
</reference>
<keyword evidence="1" id="KW-0472">Membrane</keyword>
<dbReference type="AlphaFoldDB" id="A0A9Q9ICB4"/>